<organism evidence="2 3">
    <name type="scientific">Ramlibacter monticola</name>
    <dbReference type="NCBI Taxonomy" id="1926872"/>
    <lineage>
        <taxon>Bacteria</taxon>
        <taxon>Pseudomonadati</taxon>
        <taxon>Pseudomonadota</taxon>
        <taxon>Betaproteobacteria</taxon>
        <taxon>Burkholderiales</taxon>
        <taxon>Comamonadaceae</taxon>
        <taxon>Ramlibacter</taxon>
    </lineage>
</organism>
<sequence>MQSFVPRPPGRIVTQTDYVHLTRLLREGGPELPGASEVELALREGVLLASSSVAPGVVTMGAQVFLVGDADEPPTQVTLVYPQDADSASGRISVLSPLGAGLFGLSVGETASWRAFGRVHSARIVSVLAKHANARGVAP</sequence>
<accession>A0A936YXD0</accession>
<keyword evidence="2" id="KW-0648">Protein biosynthesis</keyword>
<comment type="caution">
    <text evidence="2">The sequence shown here is derived from an EMBL/GenBank/DDBJ whole genome shotgun (WGS) entry which is preliminary data.</text>
</comment>
<dbReference type="GO" id="GO:0003677">
    <property type="term" value="F:DNA binding"/>
    <property type="evidence" value="ECO:0007669"/>
    <property type="project" value="InterPro"/>
</dbReference>
<dbReference type="PANTHER" id="PTHR30437:SF5">
    <property type="entry name" value="REGULATOR OF NUCLEOSIDE DIPHOSPHATE KINASE"/>
    <property type="match status" value="1"/>
</dbReference>
<dbReference type="InterPro" id="IPR001437">
    <property type="entry name" value="Tscrpt_elong_fac_GreA/B_C"/>
</dbReference>
<name>A0A936YXD0_9BURK</name>
<dbReference type="Proteomes" id="UP000599109">
    <property type="component" value="Unassembled WGS sequence"/>
</dbReference>
<dbReference type="GO" id="GO:0070063">
    <property type="term" value="F:RNA polymerase binding"/>
    <property type="evidence" value="ECO:0007669"/>
    <property type="project" value="InterPro"/>
</dbReference>
<dbReference type="InterPro" id="IPR036953">
    <property type="entry name" value="GreA/GreB_C_sf"/>
</dbReference>
<dbReference type="RefSeq" id="WP_201672426.1">
    <property type="nucleotide sequence ID" value="NZ_JAEQNE010000001.1"/>
</dbReference>
<evidence type="ECO:0000259" key="1">
    <source>
        <dbReference type="Pfam" id="PF01272"/>
    </source>
</evidence>
<protein>
    <submittedName>
        <fullName evidence="2">GreA/GreB family elongation factor</fullName>
    </submittedName>
</protein>
<dbReference type="Gene3D" id="3.10.50.30">
    <property type="entry name" value="Transcription elongation factor, GreA/GreB, C-terminal domain"/>
    <property type="match status" value="1"/>
</dbReference>
<evidence type="ECO:0000313" key="2">
    <source>
        <dbReference type="EMBL" id="MBL0389831.1"/>
    </source>
</evidence>
<dbReference type="GO" id="GO:0006354">
    <property type="term" value="P:DNA-templated transcription elongation"/>
    <property type="evidence" value="ECO:0007669"/>
    <property type="project" value="TreeGrafter"/>
</dbReference>
<dbReference type="GO" id="GO:0003746">
    <property type="term" value="F:translation elongation factor activity"/>
    <property type="evidence" value="ECO:0007669"/>
    <property type="project" value="UniProtKB-KW"/>
</dbReference>
<proteinExistence type="predicted"/>
<reference evidence="2 3" key="1">
    <citation type="journal article" date="2017" name="Int. J. Syst. Evol. Microbiol.">
        <title>Ramlibacter monticola sp. nov., isolated from forest soil.</title>
        <authorList>
            <person name="Chaudhary D.K."/>
            <person name="Kim J."/>
        </authorList>
    </citation>
    <scope>NUCLEOTIDE SEQUENCE [LARGE SCALE GENOMIC DNA]</scope>
    <source>
        <strain evidence="2 3">KACC 19175</strain>
    </source>
</reference>
<dbReference type="AlphaFoldDB" id="A0A936YXD0"/>
<dbReference type="GO" id="GO:0032784">
    <property type="term" value="P:regulation of DNA-templated transcription elongation"/>
    <property type="evidence" value="ECO:0007669"/>
    <property type="project" value="InterPro"/>
</dbReference>
<gene>
    <name evidence="2" type="ORF">JJ685_01615</name>
</gene>
<dbReference type="InterPro" id="IPR023459">
    <property type="entry name" value="Tscrpt_elong_fac_GreA/B_fam"/>
</dbReference>
<dbReference type="SUPFAM" id="SSF54534">
    <property type="entry name" value="FKBP-like"/>
    <property type="match status" value="1"/>
</dbReference>
<dbReference type="PANTHER" id="PTHR30437">
    <property type="entry name" value="TRANSCRIPTION ELONGATION FACTOR GREA"/>
    <property type="match status" value="1"/>
</dbReference>
<evidence type="ECO:0000313" key="3">
    <source>
        <dbReference type="Proteomes" id="UP000599109"/>
    </source>
</evidence>
<keyword evidence="2" id="KW-0251">Elongation factor</keyword>
<keyword evidence="3" id="KW-1185">Reference proteome</keyword>
<feature type="domain" description="Transcription elongation factor GreA/GreB C-terminal" evidence="1">
    <location>
        <begin position="56"/>
        <end position="127"/>
    </location>
</feature>
<dbReference type="EMBL" id="JAEQNE010000001">
    <property type="protein sequence ID" value="MBL0389831.1"/>
    <property type="molecule type" value="Genomic_DNA"/>
</dbReference>
<dbReference type="Pfam" id="PF01272">
    <property type="entry name" value="GreA_GreB"/>
    <property type="match status" value="1"/>
</dbReference>